<organism evidence="5 6">
    <name type="scientific">Mytilus edulis</name>
    <name type="common">Blue mussel</name>
    <dbReference type="NCBI Taxonomy" id="6550"/>
    <lineage>
        <taxon>Eukaryota</taxon>
        <taxon>Metazoa</taxon>
        <taxon>Spiralia</taxon>
        <taxon>Lophotrochozoa</taxon>
        <taxon>Mollusca</taxon>
        <taxon>Bivalvia</taxon>
        <taxon>Autobranchia</taxon>
        <taxon>Pteriomorphia</taxon>
        <taxon>Mytilida</taxon>
        <taxon>Mytiloidea</taxon>
        <taxon>Mytilidae</taxon>
        <taxon>Mytilinae</taxon>
        <taxon>Mytilus</taxon>
    </lineage>
</organism>
<dbReference type="GO" id="GO:0005886">
    <property type="term" value="C:plasma membrane"/>
    <property type="evidence" value="ECO:0007669"/>
    <property type="project" value="TreeGrafter"/>
</dbReference>
<dbReference type="SMART" id="SM00192">
    <property type="entry name" value="LDLa"/>
    <property type="match status" value="6"/>
</dbReference>
<feature type="region of interest" description="Disordered" evidence="3">
    <location>
        <begin position="268"/>
        <end position="330"/>
    </location>
</feature>
<dbReference type="PROSITE" id="PS50068">
    <property type="entry name" value="LDLRA_2"/>
    <property type="match status" value="6"/>
</dbReference>
<dbReference type="Pfam" id="PF00057">
    <property type="entry name" value="Ldl_recept_a"/>
    <property type="match status" value="3"/>
</dbReference>
<dbReference type="OrthoDB" id="9990982at2759"/>
<feature type="disulfide bond" evidence="2">
    <location>
        <begin position="83"/>
        <end position="98"/>
    </location>
</feature>
<feature type="disulfide bond" evidence="2">
    <location>
        <begin position="195"/>
        <end position="210"/>
    </location>
</feature>
<dbReference type="SUPFAM" id="SSF57424">
    <property type="entry name" value="LDL receptor-like module"/>
    <property type="match status" value="4"/>
</dbReference>
<feature type="chain" id="PRO_5035862873" evidence="4">
    <location>
        <begin position="21"/>
        <end position="330"/>
    </location>
</feature>
<protein>
    <submittedName>
        <fullName evidence="5">LRP2</fullName>
    </submittedName>
</protein>
<keyword evidence="1 2" id="KW-1015">Disulfide bond</keyword>
<reference evidence="5" key="1">
    <citation type="submission" date="2021-03" db="EMBL/GenBank/DDBJ databases">
        <authorList>
            <person name="Bekaert M."/>
        </authorList>
    </citation>
    <scope>NUCLEOTIDE SEQUENCE</scope>
</reference>
<evidence type="ECO:0000313" key="5">
    <source>
        <dbReference type="EMBL" id="CAG2212287.1"/>
    </source>
</evidence>
<sequence>MWRQFIFMWMVLIGLQVAKADECSEGELKCDRSEQCYPEEFKCDGTANCWDGTDECGCDGYDCPGNRLKCPDDVCGKEDGKLCDGRSDCPRHKDEQECESCVDGAFHCSEQKKCIPDEWHCDGIDDCDGEDEENCAACVGGAFHCSEQNKCIPDEWHCNGLDDCDGADEENCAECNNDAFLCTADSTCIRSSWVCDSWPDCSDGKDDIGCSYDGCGNDEFKCNNPPPSFPKCVSGDKINDDANDCGDCSDEAFAESCVHAESPLPARSLLKTRGQRKKDDGRVNTVARDSKNVDAHRQPLRRGETDDRLANRNLGRREMDKRKPAAKKPK</sequence>
<evidence type="ECO:0000256" key="3">
    <source>
        <dbReference type="SAM" id="MobiDB-lite"/>
    </source>
</evidence>
<feature type="disulfide bond" evidence="2">
    <location>
        <begin position="63"/>
        <end position="75"/>
    </location>
</feature>
<keyword evidence="6" id="KW-1185">Reference proteome</keyword>
<dbReference type="GO" id="GO:0043235">
    <property type="term" value="C:receptor complex"/>
    <property type="evidence" value="ECO:0007669"/>
    <property type="project" value="TreeGrafter"/>
</dbReference>
<comment type="caution">
    <text evidence="5">The sequence shown here is derived from an EMBL/GenBank/DDBJ whole genome shotgun (WGS) entry which is preliminary data.</text>
</comment>
<dbReference type="AlphaFoldDB" id="A0A8S3RUP6"/>
<dbReference type="InterPro" id="IPR051221">
    <property type="entry name" value="LDLR-related"/>
</dbReference>
<dbReference type="Proteomes" id="UP000683360">
    <property type="component" value="Unassembled WGS sequence"/>
</dbReference>
<comment type="caution">
    <text evidence="2">Lacks conserved residue(s) required for the propagation of feature annotation.</text>
</comment>
<gene>
    <name evidence="5" type="ORF">MEDL_26300</name>
</gene>
<evidence type="ECO:0000313" key="6">
    <source>
        <dbReference type="Proteomes" id="UP000683360"/>
    </source>
</evidence>
<name>A0A8S3RUP6_MYTED</name>
<feature type="signal peptide" evidence="4">
    <location>
        <begin position="1"/>
        <end position="20"/>
    </location>
</feature>
<feature type="disulfide bond" evidence="2">
    <location>
        <begin position="43"/>
        <end position="58"/>
    </location>
</feature>
<keyword evidence="4" id="KW-0732">Signal</keyword>
<proteinExistence type="predicted"/>
<evidence type="ECO:0000256" key="1">
    <source>
        <dbReference type="ARBA" id="ARBA00023157"/>
    </source>
</evidence>
<dbReference type="PANTHER" id="PTHR22722">
    <property type="entry name" value="LOW-DENSITY LIPOPROTEIN RECEPTOR-RELATED PROTEIN 2-RELATED"/>
    <property type="match status" value="1"/>
</dbReference>
<dbReference type="Gene3D" id="4.10.400.10">
    <property type="entry name" value="Low-density Lipoprotein Receptor"/>
    <property type="match status" value="4"/>
</dbReference>
<dbReference type="InterPro" id="IPR002172">
    <property type="entry name" value="LDrepeatLR_classA_rpt"/>
</dbReference>
<feature type="compositionally biased region" description="Basic and acidic residues" evidence="3">
    <location>
        <begin position="277"/>
        <end position="323"/>
    </location>
</feature>
<dbReference type="CDD" id="cd00112">
    <property type="entry name" value="LDLa"/>
    <property type="match status" value="3"/>
</dbReference>
<dbReference type="InterPro" id="IPR036055">
    <property type="entry name" value="LDL_receptor-like_sf"/>
</dbReference>
<evidence type="ECO:0000256" key="2">
    <source>
        <dbReference type="PROSITE-ProRule" id="PRU00124"/>
    </source>
</evidence>
<dbReference type="EMBL" id="CAJPWZ010001294">
    <property type="protein sequence ID" value="CAG2212287.1"/>
    <property type="molecule type" value="Genomic_DNA"/>
</dbReference>
<dbReference type="PRINTS" id="PR00261">
    <property type="entry name" value="LDLRECEPTOR"/>
</dbReference>
<evidence type="ECO:0000256" key="4">
    <source>
        <dbReference type="SAM" id="SignalP"/>
    </source>
</evidence>
<accession>A0A8S3RUP6</accession>